<keyword evidence="3" id="KW-1185">Reference proteome</keyword>
<dbReference type="SUPFAM" id="SSF54236">
    <property type="entry name" value="Ubiquitin-like"/>
    <property type="match status" value="1"/>
</dbReference>
<evidence type="ECO:0000259" key="2">
    <source>
        <dbReference type="PROSITE" id="PS50053"/>
    </source>
</evidence>
<proteinExistence type="predicted"/>
<evidence type="ECO:0000313" key="3">
    <source>
        <dbReference type="Proteomes" id="UP000235220"/>
    </source>
</evidence>
<dbReference type="InterPro" id="IPR029071">
    <property type="entry name" value="Ubiquitin-like_domsf"/>
</dbReference>
<dbReference type="GeneID" id="108995218"/>
<dbReference type="RefSeq" id="XP_035538958.1">
    <property type="nucleotide sequence ID" value="XM_035683065.1"/>
</dbReference>
<accession>A0A6P9E401</accession>
<feature type="region of interest" description="Disordered" evidence="1">
    <location>
        <begin position="198"/>
        <end position="233"/>
    </location>
</feature>
<feature type="domain" description="Ubiquitin-like" evidence="2">
    <location>
        <begin position="1"/>
        <end position="72"/>
    </location>
</feature>
<protein>
    <submittedName>
        <fullName evidence="4">Uncharacterized protein LOC108995218 isoform X2</fullName>
    </submittedName>
</protein>
<dbReference type="InterPro" id="IPR000626">
    <property type="entry name" value="Ubiquitin-like_dom"/>
</dbReference>
<organism evidence="3 4">
    <name type="scientific">Juglans regia</name>
    <name type="common">English walnut</name>
    <dbReference type="NCBI Taxonomy" id="51240"/>
    <lineage>
        <taxon>Eukaryota</taxon>
        <taxon>Viridiplantae</taxon>
        <taxon>Streptophyta</taxon>
        <taxon>Embryophyta</taxon>
        <taxon>Tracheophyta</taxon>
        <taxon>Spermatophyta</taxon>
        <taxon>Magnoliopsida</taxon>
        <taxon>eudicotyledons</taxon>
        <taxon>Gunneridae</taxon>
        <taxon>Pentapetalae</taxon>
        <taxon>rosids</taxon>
        <taxon>fabids</taxon>
        <taxon>Fagales</taxon>
        <taxon>Juglandaceae</taxon>
        <taxon>Juglans</taxon>
    </lineage>
</organism>
<sequence length="252" mass="28083">MVLTLKSSKGKNLKILVDSSFTIYYVKLNIEYAYGRNIYPLEQQQVRHRGILLEDDVMLRETTVFDDGYLLLDMMSEKSGSEEFTKVEEIATTEENGAKNEDVLVEKGKEKAPVMELAKKSNLGFEIAKQAGEIHKFPIQEEAVVSDAAKLKEAEDGYTVSTMIDGHKLHMNPHSVLPRSGSSVLSFNVLMVVTDVTPKEISPSSDNPNPKPTVEGENRAISIPPKPPPSKGNVALWHQQQSTTVQLIQRRC</sequence>
<gene>
    <name evidence="4" type="primary">LOC108995218</name>
</gene>
<dbReference type="Proteomes" id="UP000235220">
    <property type="component" value="Chromosome 11"/>
</dbReference>
<dbReference type="Gene3D" id="3.10.20.90">
    <property type="entry name" value="Phosphatidylinositol 3-kinase Catalytic Subunit, Chain A, domain 1"/>
    <property type="match status" value="1"/>
</dbReference>
<dbReference type="PROSITE" id="PS50053">
    <property type="entry name" value="UBIQUITIN_2"/>
    <property type="match status" value="1"/>
</dbReference>
<dbReference type="AlphaFoldDB" id="A0A6P9E401"/>
<reference evidence="4" key="1">
    <citation type="submission" date="2025-08" db="UniProtKB">
        <authorList>
            <consortium name="RefSeq"/>
        </authorList>
    </citation>
    <scope>IDENTIFICATION</scope>
    <source>
        <tissue evidence="4">Leaves</tissue>
    </source>
</reference>
<evidence type="ECO:0000256" key="1">
    <source>
        <dbReference type="SAM" id="MobiDB-lite"/>
    </source>
</evidence>
<dbReference type="InParanoid" id="A0A6P9E401"/>
<name>A0A6P9E401_JUGRE</name>
<evidence type="ECO:0000313" key="4">
    <source>
        <dbReference type="RefSeq" id="XP_035538958.1"/>
    </source>
</evidence>